<evidence type="ECO:0000256" key="1">
    <source>
        <dbReference type="ARBA" id="ARBA00022490"/>
    </source>
</evidence>
<dbReference type="AlphaFoldDB" id="S3C8S3"/>
<dbReference type="HOGENOM" id="CLU_028825_1_0_1"/>
<dbReference type="InterPro" id="IPR019734">
    <property type="entry name" value="TPR_rpt"/>
</dbReference>
<dbReference type="eggNOG" id="KOG2582">
    <property type="taxonomic scope" value="Eukaryota"/>
</dbReference>
<proteinExistence type="predicted"/>
<evidence type="ECO:0000256" key="2">
    <source>
        <dbReference type="PROSITE-ProRule" id="PRU00339"/>
    </source>
</evidence>
<reference evidence="4 5" key="1">
    <citation type="journal article" date="2013" name="BMC Genomics">
        <title>The genome and transcriptome of the pine saprophyte Ophiostoma piceae, and a comparison with the bark beetle-associated pine pathogen Grosmannia clavigera.</title>
        <authorList>
            <person name="Haridas S."/>
            <person name="Wang Y."/>
            <person name="Lim L."/>
            <person name="Massoumi Alamouti S."/>
            <person name="Jackman S."/>
            <person name="Docking R."/>
            <person name="Robertson G."/>
            <person name="Birol I."/>
            <person name="Bohlmann J."/>
            <person name="Breuil C."/>
        </authorList>
    </citation>
    <scope>NUCLEOTIDE SEQUENCE [LARGE SCALE GENOMIC DNA]</scope>
    <source>
        <strain evidence="4 5">UAMH 11346</strain>
    </source>
</reference>
<dbReference type="PANTHER" id="PTHR10758:SF1">
    <property type="entry name" value="COP9 SIGNALOSOME COMPLEX SUBUNIT 3"/>
    <property type="match status" value="1"/>
</dbReference>
<dbReference type="GO" id="GO:0006511">
    <property type="term" value="P:ubiquitin-dependent protein catabolic process"/>
    <property type="evidence" value="ECO:0007669"/>
    <property type="project" value="TreeGrafter"/>
</dbReference>
<dbReference type="EMBL" id="KE148146">
    <property type="protein sequence ID" value="EPE09904.1"/>
    <property type="molecule type" value="Genomic_DNA"/>
</dbReference>
<organism evidence="4 5">
    <name type="scientific">Ophiostoma piceae (strain UAMH 11346)</name>
    <name type="common">Sap stain fungus</name>
    <dbReference type="NCBI Taxonomy" id="1262450"/>
    <lineage>
        <taxon>Eukaryota</taxon>
        <taxon>Fungi</taxon>
        <taxon>Dikarya</taxon>
        <taxon>Ascomycota</taxon>
        <taxon>Pezizomycotina</taxon>
        <taxon>Sordariomycetes</taxon>
        <taxon>Sordariomycetidae</taxon>
        <taxon>Ophiostomatales</taxon>
        <taxon>Ophiostomataceae</taxon>
        <taxon>Ophiostoma</taxon>
    </lineage>
</organism>
<dbReference type="PROSITE" id="PS50005">
    <property type="entry name" value="TPR"/>
    <property type="match status" value="1"/>
</dbReference>
<dbReference type="InterPro" id="IPR055089">
    <property type="entry name" value="COP9_N"/>
</dbReference>
<dbReference type="PANTHER" id="PTHR10758">
    <property type="entry name" value="26S PROTEASOME NON-ATPASE REGULATORY SUBUNIT 3/COP9 SIGNALOSOME COMPLEX SUBUNIT 3"/>
    <property type="match status" value="1"/>
</dbReference>
<name>S3C8S3_OPHP1</name>
<keyword evidence="2" id="KW-0802">TPR repeat</keyword>
<feature type="repeat" description="TPR" evidence="2">
    <location>
        <begin position="219"/>
        <end position="252"/>
    </location>
</feature>
<evidence type="ECO:0000259" key="3">
    <source>
        <dbReference type="Pfam" id="PF22788"/>
    </source>
</evidence>
<dbReference type="GO" id="GO:0008180">
    <property type="term" value="C:COP9 signalosome"/>
    <property type="evidence" value="ECO:0007669"/>
    <property type="project" value="TreeGrafter"/>
</dbReference>
<dbReference type="Pfam" id="PF22788">
    <property type="entry name" value="COP9_hel_rpt"/>
    <property type="match status" value="1"/>
</dbReference>
<keyword evidence="5" id="KW-1185">Reference proteome</keyword>
<dbReference type="InterPro" id="IPR050756">
    <property type="entry name" value="CSN3"/>
</dbReference>
<protein>
    <submittedName>
        <fullName evidence="4">Cop9 signalosome complex subunit 3</fullName>
    </submittedName>
</protein>
<keyword evidence="1" id="KW-0963">Cytoplasm</keyword>
<dbReference type="STRING" id="1262450.S3C8S3"/>
<dbReference type="OrthoDB" id="29061at2759"/>
<evidence type="ECO:0000313" key="4">
    <source>
        <dbReference type="EMBL" id="EPE09904.1"/>
    </source>
</evidence>
<evidence type="ECO:0000313" key="5">
    <source>
        <dbReference type="Proteomes" id="UP000016923"/>
    </source>
</evidence>
<dbReference type="Proteomes" id="UP000016923">
    <property type="component" value="Unassembled WGS sequence"/>
</dbReference>
<dbReference type="VEuPathDB" id="FungiDB:F503_04999"/>
<accession>S3C8S3</accession>
<sequence>MLGVEKCLSVLAFPGDNAASLPDEAFDEQITSHKSRVEQLFEAESSAITAHAMELTKSLDPFKHTFSYLSILDAIIPTDSSLYPTMDQVLIRRIVAFLTHFDPRQVRYIGYGLTRLLSVLGSGAVMPAPITVKLITHALQTLDPGGHMLTSSHIVLAKLAYHSDTAALALPVLSKSIVFFPSNTPQSQSEPLCSLSLPPPAYISKDTGLTLAVSSGQILEYDYFIGNIYLSLGDYKEAIEAFGRVISHPSRDSSVSKIMVAAHKRWLLANLVHYGKTEGTPPHTAAAVSRVCSSVNKLYARIAELFQNASPADLCVEVSLAAEQLKINDDWSLVKQVVAAHKKWQVVRLRDVFLTISIADVIKTLHVPAETAAAVSAIAGPDEIAEASQTPSTAAEAVALIRGMIDAGMITAEIVESPGPAYLHFLPEQKWASEKEFSAALQTAGLGMAQVRQLNKLTSEQLSLNRDYIKQTLKDQKAAATAGNADDGAGDIHPGGYHGVRFGGSYDVELDEDLMMDGTNDYLA</sequence>
<gene>
    <name evidence="4" type="ORF">F503_04999</name>
</gene>
<feature type="domain" description="COP9 signalosome complex subunit 3 N-terminal helical repeats" evidence="3">
    <location>
        <begin position="50"/>
        <end position="286"/>
    </location>
</feature>